<accession>A0A1Y2IBQ8</accession>
<name>A0A1Y2IBQ8_TRAC3</name>
<sequence length="533" mass="56403">MPPPLRLKDLVFASFALLIPSSATRLCSPNRTCFTQPPHSHSSPFPPTCLITMSASTATKSTAAKGKKATTPAQLCAAAREEVNTLFASASRGSIAGEEEYSSQAIIGGREYTEEVAYQAVRLVRETAGSATGVEGEDVDENIPWMHPLYHQAFTQVQAEAAAERAEHEEAERADRKGKEEAPASVAEVETEVGGVGAEVDELVDNDVEIVEEPHPATRTRSQRKVTPRPIHVPQHKPAVKVVVSKLKRALPADEGCRAFAQEEGPDRDPHLPCASLAAHVRRAFPLHLRKFAISLESCASFTNLAQCAYCAAHPGGGRCMLREGFSKCDRCLLGRQGCWALGGGRKPFGDWYDGKAHSRAVRLDGIIAAKVIRLRGWSSDMPGWVKEAWEEYKSARKALHTAGEGSLGESTASEGSRPPSAKLAKAAVPARTTKGTPSASAGSSKLSHVEISAPRVRVAGPVGPSSSSQPTAPSSSSSQPTAPTSLWAIPPPSSLATPPTSHLPPPAPPRVASPIDALCPPSVPPFAAEAPL</sequence>
<feature type="signal peptide" evidence="2">
    <location>
        <begin position="1"/>
        <end position="23"/>
    </location>
</feature>
<gene>
    <name evidence="3" type="ORF">PYCCODRAFT_1471504</name>
</gene>
<feature type="region of interest" description="Disordered" evidence="1">
    <location>
        <begin position="161"/>
        <end position="192"/>
    </location>
</feature>
<feature type="compositionally biased region" description="Low complexity" evidence="1">
    <location>
        <begin position="465"/>
        <end position="486"/>
    </location>
</feature>
<feature type="compositionally biased region" description="Polar residues" evidence="1">
    <location>
        <begin position="434"/>
        <end position="447"/>
    </location>
</feature>
<feature type="chain" id="PRO_5011011830" evidence="2">
    <location>
        <begin position="24"/>
        <end position="533"/>
    </location>
</feature>
<dbReference type="EMBL" id="KZ084145">
    <property type="protein sequence ID" value="OSC97860.1"/>
    <property type="molecule type" value="Genomic_DNA"/>
</dbReference>
<keyword evidence="2" id="KW-0732">Signal</keyword>
<protein>
    <submittedName>
        <fullName evidence="3">Uncharacterized protein</fullName>
    </submittedName>
</protein>
<evidence type="ECO:0000313" key="4">
    <source>
        <dbReference type="Proteomes" id="UP000193067"/>
    </source>
</evidence>
<evidence type="ECO:0000313" key="3">
    <source>
        <dbReference type="EMBL" id="OSC97860.1"/>
    </source>
</evidence>
<evidence type="ECO:0000256" key="1">
    <source>
        <dbReference type="SAM" id="MobiDB-lite"/>
    </source>
</evidence>
<feature type="compositionally biased region" description="Basic and acidic residues" evidence="1">
    <location>
        <begin position="162"/>
        <end position="182"/>
    </location>
</feature>
<dbReference type="Proteomes" id="UP000193067">
    <property type="component" value="Unassembled WGS sequence"/>
</dbReference>
<feature type="region of interest" description="Disordered" evidence="1">
    <location>
        <begin position="404"/>
        <end position="533"/>
    </location>
</feature>
<dbReference type="OrthoDB" id="2758821at2759"/>
<reference evidence="3 4" key="1">
    <citation type="journal article" date="2015" name="Biotechnol. Biofuels">
        <title>Enhanced degradation of softwood versus hardwood by the white-rot fungus Pycnoporus coccineus.</title>
        <authorList>
            <person name="Couturier M."/>
            <person name="Navarro D."/>
            <person name="Chevret D."/>
            <person name="Henrissat B."/>
            <person name="Piumi F."/>
            <person name="Ruiz-Duenas F.J."/>
            <person name="Martinez A.T."/>
            <person name="Grigoriev I.V."/>
            <person name="Riley R."/>
            <person name="Lipzen A."/>
            <person name="Berrin J.G."/>
            <person name="Master E.R."/>
            <person name="Rosso M.N."/>
        </authorList>
    </citation>
    <scope>NUCLEOTIDE SEQUENCE [LARGE SCALE GENOMIC DNA]</scope>
    <source>
        <strain evidence="3 4">BRFM310</strain>
    </source>
</reference>
<proteinExistence type="predicted"/>
<feature type="compositionally biased region" description="Pro residues" evidence="1">
    <location>
        <begin position="502"/>
        <end position="512"/>
    </location>
</feature>
<keyword evidence="4" id="KW-1185">Reference proteome</keyword>
<dbReference type="AlphaFoldDB" id="A0A1Y2IBQ8"/>
<organism evidence="3 4">
    <name type="scientific">Trametes coccinea (strain BRFM310)</name>
    <name type="common">Pycnoporus coccineus</name>
    <dbReference type="NCBI Taxonomy" id="1353009"/>
    <lineage>
        <taxon>Eukaryota</taxon>
        <taxon>Fungi</taxon>
        <taxon>Dikarya</taxon>
        <taxon>Basidiomycota</taxon>
        <taxon>Agaricomycotina</taxon>
        <taxon>Agaricomycetes</taxon>
        <taxon>Polyporales</taxon>
        <taxon>Polyporaceae</taxon>
        <taxon>Trametes</taxon>
    </lineage>
</organism>
<evidence type="ECO:0000256" key="2">
    <source>
        <dbReference type="SAM" id="SignalP"/>
    </source>
</evidence>